<gene>
    <name evidence="3" type="ORF">MPDQ_002707</name>
</gene>
<evidence type="ECO:0000313" key="3">
    <source>
        <dbReference type="EMBL" id="TQB68836.1"/>
    </source>
</evidence>
<proteinExistence type="predicted"/>
<evidence type="ECO:0000256" key="1">
    <source>
        <dbReference type="SAM" id="MobiDB-lite"/>
    </source>
</evidence>
<feature type="compositionally biased region" description="Polar residues" evidence="1">
    <location>
        <begin position="192"/>
        <end position="203"/>
    </location>
</feature>
<dbReference type="EMBL" id="VIFY01000187">
    <property type="protein sequence ID" value="TQB68836.1"/>
    <property type="molecule type" value="Genomic_DNA"/>
</dbReference>
<dbReference type="InterPro" id="IPR025124">
    <property type="entry name" value="Gag1-like_clamp"/>
</dbReference>
<dbReference type="InterPro" id="IPR053274">
    <property type="entry name" value="Fluconazole_resistance"/>
</dbReference>
<feature type="region of interest" description="Disordered" evidence="1">
    <location>
        <begin position="339"/>
        <end position="416"/>
    </location>
</feature>
<protein>
    <recommendedName>
        <fullName evidence="2">Gag1-like clamp domain-containing protein</fullName>
    </recommendedName>
</protein>
<keyword evidence="4" id="KW-1185">Reference proteome</keyword>
<feature type="compositionally biased region" description="Basic residues" evidence="1">
    <location>
        <begin position="378"/>
        <end position="390"/>
    </location>
</feature>
<dbReference type="STRING" id="5098.A0A507QK12"/>
<name>A0A507QK12_MONPU</name>
<feature type="compositionally biased region" description="Low complexity" evidence="1">
    <location>
        <begin position="175"/>
        <end position="188"/>
    </location>
</feature>
<feature type="compositionally biased region" description="Polar residues" evidence="1">
    <location>
        <begin position="161"/>
        <end position="170"/>
    </location>
</feature>
<dbReference type="PANTHER" id="PTHR28065">
    <property type="entry name" value="FREQUENIN"/>
    <property type="match status" value="1"/>
</dbReference>
<dbReference type="Proteomes" id="UP000319663">
    <property type="component" value="Unassembled WGS sequence"/>
</dbReference>
<reference evidence="3 4" key="1">
    <citation type="submission" date="2019-06" db="EMBL/GenBank/DDBJ databases">
        <title>Wine fermentation using esterase from Monascus purpureus.</title>
        <authorList>
            <person name="Geng C."/>
            <person name="Zhang Y."/>
        </authorList>
    </citation>
    <scope>NUCLEOTIDE SEQUENCE [LARGE SCALE GENOMIC DNA]</scope>
    <source>
        <strain evidence="3">HQ1</strain>
    </source>
</reference>
<dbReference type="Pfam" id="PF13259">
    <property type="entry name" value="clamp_Gag1-like"/>
    <property type="match status" value="1"/>
</dbReference>
<feature type="region of interest" description="Disordered" evidence="1">
    <location>
        <begin position="132"/>
        <end position="248"/>
    </location>
</feature>
<feature type="region of interest" description="Disordered" evidence="1">
    <location>
        <begin position="77"/>
        <end position="117"/>
    </location>
</feature>
<dbReference type="OrthoDB" id="5422958at2759"/>
<feature type="compositionally biased region" description="Low complexity" evidence="1">
    <location>
        <begin position="339"/>
        <end position="348"/>
    </location>
</feature>
<feature type="compositionally biased region" description="Low complexity" evidence="1">
    <location>
        <begin position="220"/>
        <end position="232"/>
    </location>
</feature>
<feature type="compositionally biased region" description="Basic and acidic residues" evidence="1">
    <location>
        <begin position="205"/>
        <end position="215"/>
    </location>
</feature>
<feature type="domain" description="Gag1-like clamp" evidence="2">
    <location>
        <begin position="97"/>
        <end position="310"/>
    </location>
</feature>
<dbReference type="AlphaFoldDB" id="A0A507QK12"/>
<sequence>MPPSSSLDARDAAIKQAKRYLRDAVRNDWSFENDTFQSHPHSALGPQDVREWRQRECDSSSSELEAHGASVTVEGISVQNHASGRDSAIAESEMGLSPAEKKEKRRREREEEITWNKGLKIWTARRDAWTGALRRRDIYKDGDKDEDEESSQLERSKEYQENGSEQQQQDVACISAPSTPTSPSSSNPHYDNLTTRTETQLSISEKGHEPEKRSTDTGITEPEPSSSTASASKTQDSNSHPTSPENGLLIPIAPPILPTDHPIRASINPSLYPSIYSKVVVQGLTPTVPINLSDMTHALVQGWKADGQWPPRSTPMPAPTLGIRRDRNRGLNITTTVTATTTSPKSSTPFNTGAGAGNDVPSSPESRKRSTVASAVKKVLHFSGLHRRNPSHGNANVDHRTERQASIPVVEEGGHL</sequence>
<dbReference type="PANTHER" id="PTHR28065:SF1">
    <property type="entry name" value="DUF4050 DOMAIN-CONTAINING PROTEIN"/>
    <property type="match status" value="1"/>
</dbReference>
<evidence type="ECO:0000259" key="2">
    <source>
        <dbReference type="Pfam" id="PF13259"/>
    </source>
</evidence>
<comment type="caution">
    <text evidence="3">The sequence shown here is derived from an EMBL/GenBank/DDBJ whole genome shotgun (WGS) entry which is preliminary data.</text>
</comment>
<accession>A0A507QK12</accession>
<evidence type="ECO:0000313" key="4">
    <source>
        <dbReference type="Proteomes" id="UP000319663"/>
    </source>
</evidence>
<feature type="compositionally biased region" description="Polar residues" evidence="1">
    <location>
        <begin position="233"/>
        <end position="245"/>
    </location>
</feature>
<feature type="compositionally biased region" description="Basic and acidic residues" evidence="1">
    <location>
        <begin position="132"/>
        <end position="143"/>
    </location>
</feature>
<organism evidence="3 4">
    <name type="scientific">Monascus purpureus</name>
    <name type="common">Red mold</name>
    <name type="synonym">Monascus anka</name>
    <dbReference type="NCBI Taxonomy" id="5098"/>
    <lineage>
        <taxon>Eukaryota</taxon>
        <taxon>Fungi</taxon>
        <taxon>Dikarya</taxon>
        <taxon>Ascomycota</taxon>
        <taxon>Pezizomycotina</taxon>
        <taxon>Eurotiomycetes</taxon>
        <taxon>Eurotiomycetidae</taxon>
        <taxon>Eurotiales</taxon>
        <taxon>Aspergillaceae</taxon>
        <taxon>Monascus</taxon>
    </lineage>
</organism>